<dbReference type="AlphaFoldDB" id="A0A9Q9CQU6"/>
<gene>
    <name evidence="1" type="ORF">J0J70_03155</name>
</gene>
<dbReference type="Proteomes" id="UP001058072">
    <property type="component" value="Chromosome"/>
</dbReference>
<dbReference type="EMBL" id="CP071250">
    <property type="protein sequence ID" value="UUF09017.1"/>
    <property type="molecule type" value="Genomic_DNA"/>
</dbReference>
<proteinExistence type="predicted"/>
<evidence type="ECO:0000313" key="2">
    <source>
        <dbReference type="Proteomes" id="UP001058072"/>
    </source>
</evidence>
<organism evidence="1 2">
    <name type="scientific">Turicibacter bilis</name>
    <dbReference type="NCBI Taxonomy" id="2735723"/>
    <lineage>
        <taxon>Bacteria</taxon>
        <taxon>Bacillati</taxon>
        <taxon>Bacillota</taxon>
        <taxon>Erysipelotrichia</taxon>
        <taxon>Erysipelotrichales</taxon>
        <taxon>Turicibacteraceae</taxon>
        <taxon>Turicibacter</taxon>
    </lineage>
</organism>
<evidence type="ECO:0008006" key="3">
    <source>
        <dbReference type="Google" id="ProtNLM"/>
    </source>
</evidence>
<sequence length="373" mass="44034">MEAIKNKVMISIFLIFIFGLSIANVVDKDREISETENRPLQQFPQFSFESLLSGSYTQKFDKYMTDQFVMKDEWVGLKSDMERLLQKGENNGVYFGKDGYLLEAFKQEGSYFEKNLQAINIFHDKMPNLNTTALLVPTAVKIYEDKLPLFAPTFDQARMLETAKNELTIDFMNAYNVLNEHRNEYIYYKTDHHWTTLGAYYVYQQLMNEWGMTPYLDYRVETVSTEFYGTYYSKANNHHLKPDTIQLYIPNDEVEFSVTWDTQNEVLDGLYNYDNLNQKDKYSMFINGNHPLTIVKSSIKNGKKLIVFKDSYAHNFIPFLAMNFEEIHLIDLRYFNMNPYEYIREHDFDRALFLYNLSTFGTDSTVVKLKAFN</sequence>
<dbReference type="Pfam" id="PF14286">
    <property type="entry name" value="DHHW"/>
    <property type="match status" value="1"/>
</dbReference>
<evidence type="ECO:0000313" key="1">
    <source>
        <dbReference type="EMBL" id="UUF09017.1"/>
    </source>
</evidence>
<name>A0A9Q9CQU6_9FIRM</name>
<protein>
    <recommendedName>
        <fullName evidence="3">AlgX/AlgJ SGNH hydrolase-like domain-containing protein</fullName>
    </recommendedName>
</protein>
<reference evidence="1" key="1">
    <citation type="submission" date="2021-03" db="EMBL/GenBank/DDBJ databases">
        <title>Comparative Genomics and Metabolomics in the genus Turicibacter.</title>
        <authorList>
            <person name="Maki J."/>
            <person name="Looft T."/>
        </authorList>
    </citation>
    <scope>NUCLEOTIDE SEQUENCE</scope>
    <source>
        <strain evidence="1">ISU324</strain>
    </source>
</reference>
<dbReference type="RefSeq" id="WP_212724410.1">
    <property type="nucleotide sequence ID" value="NZ_CP071250.1"/>
</dbReference>
<dbReference type="InterPro" id="IPR025945">
    <property type="entry name" value="DHHW"/>
</dbReference>
<accession>A0A9Q9CQU6</accession>